<evidence type="ECO:0000313" key="1">
    <source>
        <dbReference type="EMBL" id="TRM60302.1"/>
    </source>
</evidence>
<dbReference type="Proteomes" id="UP000320762">
    <property type="component" value="Unassembled WGS sequence"/>
</dbReference>
<evidence type="ECO:0000313" key="2">
    <source>
        <dbReference type="Proteomes" id="UP000320762"/>
    </source>
</evidence>
<dbReference type="EMBL" id="VDMD01000022">
    <property type="protein sequence ID" value="TRM60302.1"/>
    <property type="molecule type" value="Genomic_DNA"/>
</dbReference>
<accession>A0A550C697</accession>
<sequence>MFNMHSDPNVCSDVNLRTARRLTLRTDRPPPATAPLVSLRQSAVRHDTCATDCGHLPSAHPVYIRLIQTSMRTPDWQLLYIRPTALRPTATHNLRVTQLLQLPDLLCPDSLSARNSMWPLTGLLSPARHGAPVICGFRLSNLQSSVLFIAATGYRRPDPDLPSASSSPRSYAQALLVLRASPAGLTGKSCRSYGQALLRRKRYGVTCSRHVHNPNCSAFNGGSDDCIMQRYVSPSHRLS</sequence>
<reference evidence="1 2" key="1">
    <citation type="journal article" date="2019" name="New Phytol.">
        <title>Comparative genomics reveals unique wood-decay strategies and fruiting body development in the Schizophyllaceae.</title>
        <authorList>
            <person name="Almasi E."/>
            <person name="Sahu N."/>
            <person name="Krizsan K."/>
            <person name="Balint B."/>
            <person name="Kovacs G.M."/>
            <person name="Kiss B."/>
            <person name="Cseklye J."/>
            <person name="Drula E."/>
            <person name="Henrissat B."/>
            <person name="Nagy I."/>
            <person name="Chovatia M."/>
            <person name="Adam C."/>
            <person name="LaButti K."/>
            <person name="Lipzen A."/>
            <person name="Riley R."/>
            <person name="Grigoriev I.V."/>
            <person name="Nagy L.G."/>
        </authorList>
    </citation>
    <scope>NUCLEOTIDE SEQUENCE [LARGE SCALE GENOMIC DNA]</scope>
    <source>
        <strain evidence="1 2">NL-1724</strain>
    </source>
</reference>
<name>A0A550C697_9AGAR</name>
<protein>
    <submittedName>
        <fullName evidence="1">Uncharacterized protein</fullName>
    </submittedName>
</protein>
<organism evidence="1 2">
    <name type="scientific">Schizophyllum amplum</name>
    <dbReference type="NCBI Taxonomy" id="97359"/>
    <lineage>
        <taxon>Eukaryota</taxon>
        <taxon>Fungi</taxon>
        <taxon>Dikarya</taxon>
        <taxon>Basidiomycota</taxon>
        <taxon>Agaricomycotina</taxon>
        <taxon>Agaricomycetes</taxon>
        <taxon>Agaricomycetidae</taxon>
        <taxon>Agaricales</taxon>
        <taxon>Schizophyllaceae</taxon>
        <taxon>Schizophyllum</taxon>
    </lineage>
</organism>
<dbReference type="AlphaFoldDB" id="A0A550C697"/>
<gene>
    <name evidence="1" type="ORF">BD626DRAFT_130464</name>
</gene>
<proteinExistence type="predicted"/>
<comment type="caution">
    <text evidence="1">The sequence shown here is derived from an EMBL/GenBank/DDBJ whole genome shotgun (WGS) entry which is preliminary data.</text>
</comment>
<keyword evidence="2" id="KW-1185">Reference proteome</keyword>